<protein>
    <submittedName>
        <fullName evidence="1">Uncharacterized protein</fullName>
    </submittedName>
</protein>
<accession>N8W9R7</accession>
<evidence type="ECO:0000313" key="2">
    <source>
        <dbReference type="Proteomes" id="UP000013209"/>
    </source>
</evidence>
<dbReference type="AlphaFoldDB" id="N8W9R7"/>
<dbReference type="RefSeq" id="WP_004806192.1">
    <property type="nucleotide sequence ID" value="NZ_KB849440.1"/>
</dbReference>
<dbReference type="eggNOG" id="ENOG5031HB1">
    <property type="taxonomic scope" value="Bacteria"/>
</dbReference>
<gene>
    <name evidence="1" type="ORF">F966_02806</name>
</gene>
<comment type="caution">
    <text evidence="1">The sequence shown here is derived from an EMBL/GenBank/DDBJ whole genome shotgun (WGS) entry which is preliminary data.</text>
</comment>
<sequence length="199" mass="23113">MLSTVNILVQFVEGHMETRLFEDALYNDPDIEKLLSTELAPQYALAAHTLYHYLITLNYRNPIDVLNAESVIVKYLKEQQGINVQVSSDRADMVKFITTVQPKWLELDPSYVQQLMQEAPEKLSKDELKKWLQCRILELFRYAKKPPKWLQAPAWPMGEKKPLVFLGQITIPDYFHDEAAAYVFHDPVTQQCQTIVQVC</sequence>
<dbReference type="Proteomes" id="UP000013209">
    <property type="component" value="Unassembled WGS sequence"/>
</dbReference>
<name>N8W9R7_9GAMM</name>
<dbReference type="EMBL" id="APPH01000014">
    <property type="protein sequence ID" value="ENV08691.1"/>
    <property type="molecule type" value="Genomic_DNA"/>
</dbReference>
<reference evidence="1 2" key="1">
    <citation type="submission" date="2013-02" db="EMBL/GenBank/DDBJ databases">
        <title>The Genome Sequence of Acinetobacter sp. CIP 56.2.</title>
        <authorList>
            <consortium name="The Broad Institute Genome Sequencing Platform"/>
            <consortium name="The Broad Institute Genome Sequencing Center for Infectious Disease"/>
            <person name="Cerqueira G."/>
            <person name="Feldgarden M."/>
            <person name="Courvalin P."/>
            <person name="Perichon B."/>
            <person name="Grillot-Courvalin C."/>
            <person name="Clermont D."/>
            <person name="Rocha E."/>
            <person name="Yoon E.-J."/>
            <person name="Nemec A."/>
            <person name="Walker B."/>
            <person name="Young S.K."/>
            <person name="Zeng Q."/>
            <person name="Gargeya S."/>
            <person name="Fitzgerald M."/>
            <person name="Haas B."/>
            <person name="Abouelleil A."/>
            <person name="Alvarado L."/>
            <person name="Arachchi H.M."/>
            <person name="Berlin A.M."/>
            <person name="Chapman S.B."/>
            <person name="Dewar J."/>
            <person name="Goldberg J."/>
            <person name="Griggs A."/>
            <person name="Gujja S."/>
            <person name="Hansen M."/>
            <person name="Howarth C."/>
            <person name="Imamovic A."/>
            <person name="Larimer J."/>
            <person name="McCowan C."/>
            <person name="Murphy C."/>
            <person name="Neiman D."/>
            <person name="Pearson M."/>
            <person name="Priest M."/>
            <person name="Roberts A."/>
            <person name="Saif S."/>
            <person name="Shea T."/>
            <person name="Sisk P."/>
            <person name="Sykes S."/>
            <person name="Wortman J."/>
            <person name="Nusbaum C."/>
            <person name="Birren B."/>
        </authorList>
    </citation>
    <scope>NUCLEOTIDE SEQUENCE [LARGE SCALE GENOMIC DNA]</scope>
    <source>
        <strain evidence="1 2">CIP 56.2</strain>
    </source>
</reference>
<dbReference type="STRING" id="1144672.F966_02806"/>
<evidence type="ECO:0000313" key="1">
    <source>
        <dbReference type="EMBL" id="ENV08691.1"/>
    </source>
</evidence>
<dbReference type="PATRIC" id="fig|1144672.3.peg.2692"/>
<organism evidence="1 2">
    <name type="scientific">Acinetobacter higginsii</name>
    <dbReference type="NCBI Taxonomy" id="70347"/>
    <lineage>
        <taxon>Bacteria</taxon>
        <taxon>Pseudomonadati</taxon>
        <taxon>Pseudomonadota</taxon>
        <taxon>Gammaproteobacteria</taxon>
        <taxon>Moraxellales</taxon>
        <taxon>Moraxellaceae</taxon>
        <taxon>Acinetobacter</taxon>
    </lineage>
</organism>
<dbReference type="HOGENOM" id="CLU_1389195_0_0_6"/>
<proteinExistence type="predicted"/>